<dbReference type="FunFam" id="1.10.287.110:FF:000001">
    <property type="entry name" value="Import inner membrane translocase subunit tim14"/>
    <property type="match status" value="1"/>
</dbReference>
<feature type="region of interest" description="Disordered" evidence="6">
    <location>
        <begin position="75"/>
        <end position="103"/>
    </location>
</feature>
<proteinExistence type="inferred from homology"/>
<evidence type="ECO:0000313" key="9">
    <source>
        <dbReference type="EMBL" id="KAA5800969.1"/>
    </source>
</evidence>
<evidence type="ECO:0000256" key="4">
    <source>
        <dbReference type="ARBA" id="ARBA00023136"/>
    </source>
</evidence>
<sequence>MSLIMPLLAAALAVAFLAYAFSRMKTAQAAMMLRVLLGLVGVGAGVVLTVRGLAVAGIPVLAAGLGLLGASLRPGQGRAQGQGQDGASHEQTRRPSRRSTMTRREAAQILGVAENASADEIRQAHRELMKKLHPDAGGSGPLAAQVQEARDVLLGR</sequence>
<reference evidence="9 10" key="1">
    <citation type="submission" date="2019-09" db="EMBL/GenBank/DDBJ databases">
        <authorList>
            <person name="Kevbrin V."/>
            <person name="Grouzdev D.S."/>
        </authorList>
    </citation>
    <scope>NUCLEOTIDE SEQUENCE [LARGE SCALE GENOMIC DNA]</scope>
    <source>
        <strain evidence="9 10">G-192</strain>
    </source>
</reference>
<dbReference type="PANTHER" id="PTHR12763">
    <property type="match status" value="1"/>
</dbReference>
<keyword evidence="2 7" id="KW-0812">Transmembrane</keyword>
<evidence type="ECO:0000256" key="5">
    <source>
        <dbReference type="ARBA" id="ARBA00038105"/>
    </source>
</evidence>
<evidence type="ECO:0000256" key="1">
    <source>
        <dbReference type="ARBA" id="ARBA00004167"/>
    </source>
</evidence>
<keyword evidence="3 7" id="KW-1133">Transmembrane helix</keyword>
<name>A0A5M6Z8K3_9PROT</name>
<dbReference type="InterPro" id="IPR001623">
    <property type="entry name" value="DnaJ_domain"/>
</dbReference>
<comment type="similarity">
    <text evidence="5">Belongs to the TIM14 family.</text>
</comment>
<organism evidence="9 10">
    <name type="scientific">Alkalicaulis satelles</name>
    <dbReference type="NCBI Taxonomy" id="2609175"/>
    <lineage>
        <taxon>Bacteria</taxon>
        <taxon>Pseudomonadati</taxon>
        <taxon>Pseudomonadota</taxon>
        <taxon>Alphaproteobacteria</taxon>
        <taxon>Maricaulales</taxon>
        <taxon>Maricaulaceae</taxon>
        <taxon>Alkalicaulis</taxon>
    </lineage>
</organism>
<evidence type="ECO:0000256" key="6">
    <source>
        <dbReference type="SAM" id="MobiDB-lite"/>
    </source>
</evidence>
<comment type="subcellular location">
    <subcellularLocation>
        <location evidence="1">Membrane</location>
        <topology evidence="1">Single-pass membrane protein</topology>
    </subcellularLocation>
</comment>
<gene>
    <name evidence="9" type="ORF">F1654_12965</name>
</gene>
<evidence type="ECO:0000256" key="7">
    <source>
        <dbReference type="SAM" id="Phobius"/>
    </source>
</evidence>
<feature type="domain" description="J" evidence="8">
    <location>
        <begin position="105"/>
        <end position="156"/>
    </location>
</feature>
<feature type="transmembrane region" description="Helical" evidence="7">
    <location>
        <begin position="39"/>
        <end position="68"/>
    </location>
</feature>
<dbReference type="PANTHER" id="PTHR12763:SF28">
    <property type="entry name" value="GEO10507P1-RELATED"/>
    <property type="match status" value="1"/>
</dbReference>
<dbReference type="PROSITE" id="PS50076">
    <property type="entry name" value="DNAJ_2"/>
    <property type="match status" value="1"/>
</dbReference>
<dbReference type="Gene3D" id="1.10.287.110">
    <property type="entry name" value="DnaJ domain"/>
    <property type="match status" value="1"/>
</dbReference>
<evidence type="ECO:0000256" key="2">
    <source>
        <dbReference type="ARBA" id="ARBA00022692"/>
    </source>
</evidence>
<dbReference type="CDD" id="cd06257">
    <property type="entry name" value="DnaJ"/>
    <property type="match status" value="1"/>
</dbReference>
<evidence type="ECO:0000313" key="10">
    <source>
        <dbReference type="Proteomes" id="UP000325122"/>
    </source>
</evidence>
<dbReference type="RefSeq" id="WP_150023988.1">
    <property type="nucleotide sequence ID" value="NZ_VWOJ01000005.1"/>
</dbReference>
<dbReference type="SMART" id="SM00271">
    <property type="entry name" value="DnaJ"/>
    <property type="match status" value="1"/>
</dbReference>
<dbReference type="GO" id="GO:0016020">
    <property type="term" value="C:membrane"/>
    <property type="evidence" value="ECO:0007669"/>
    <property type="project" value="UniProtKB-SubCell"/>
</dbReference>
<comment type="caution">
    <text evidence="9">The sequence shown here is derived from an EMBL/GenBank/DDBJ whole genome shotgun (WGS) entry which is preliminary data.</text>
</comment>
<dbReference type="Pfam" id="PF00226">
    <property type="entry name" value="DnaJ"/>
    <property type="match status" value="1"/>
</dbReference>
<evidence type="ECO:0000259" key="8">
    <source>
        <dbReference type="PROSITE" id="PS50076"/>
    </source>
</evidence>
<dbReference type="SUPFAM" id="SSF46565">
    <property type="entry name" value="Chaperone J-domain"/>
    <property type="match status" value="1"/>
</dbReference>
<evidence type="ECO:0000256" key="3">
    <source>
        <dbReference type="ARBA" id="ARBA00022989"/>
    </source>
</evidence>
<dbReference type="InterPro" id="IPR036869">
    <property type="entry name" value="J_dom_sf"/>
</dbReference>
<dbReference type="AlphaFoldDB" id="A0A5M6Z8K3"/>
<keyword evidence="4 7" id="KW-0472">Membrane</keyword>
<keyword evidence="10" id="KW-1185">Reference proteome</keyword>
<dbReference type="EMBL" id="VWOJ01000005">
    <property type="protein sequence ID" value="KAA5800969.1"/>
    <property type="molecule type" value="Genomic_DNA"/>
</dbReference>
<accession>A0A5M6Z8K3</accession>
<protein>
    <submittedName>
        <fullName evidence="9">DnaJ domain-containing protein</fullName>
    </submittedName>
</protein>
<dbReference type="Proteomes" id="UP000325122">
    <property type="component" value="Unassembled WGS sequence"/>
</dbReference>